<feature type="zinc finger region" description="C3H1-type" evidence="6">
    <location>
        <begin position="299"/>
        <end position="327"/>
    </location>
</feature>
<feature type="region of interest" description="Disordered" evidence="7">
    <location>
        <begin position="282"/>
        <end position="302"/>
    </location>
</feature>
<sequence>MAAKQDSDSSSSSSSSSSSDDESTKAEEVSRPEENEVTSSADVDQNDDDVAEAHQEDTAAAAAAAAADDDDDDDGNDNNEGDVGDNDECKAFLSRIPQAFNEEIITRIMDKTFGAGCVAEVSILQEKTDENNDKGDKDAITTDGAADKKSTAEGTTSHRGFGFITFSSVESRDAAVEAGTVRGSVKESSKRKHTLYIRSIVRDDENQQAKDGADKNVCFLWKKFRCPYLDNCKFSHTGEGGCIEKKDDATASSSKKKQKCFAFKKSGTCKLGDDCPFSHDISKPAESTKESTTKPQAKDKSQTDCINWKNKGKCRKGDKCPYKHDESVREKVLAKKKAAAEGSSKDDRKKDKNRQSLSVRVFGLNYDTTEDDMRKFFEHCGPIMEITFPTFEDSGRSKGYCGVLFTSPKAVEQAVALDGSELQGRWLQIQEGKMFLRKWESVENERKEKRMKDDDNGQVVGEYGQKVKKRRKHGFKDD</sequence>
<feature type="compositionally biased region" description="Basic and acidic residues" evidence="7">
    <location>
        <begin position="22"/>
        <end position="34"/>
    </location>
</feature>
<dbReference type="AlphaFoldDB" id="A0AAD8Y2X4"/>
<dbReference type="PANTHER" id="PTHR23236:SF11">
    <property type="entry name" value="EUKARYOTIC TRANSLATION INITIATION FACTOR 4H"/>
    <property type="match status" value="1"/>
</dbReference>
<gene>
    <name evidence="10" type="ORF">QTG54_011334</name>
</gene>
<feature type="compositionally biased region" description="Basic residues" evidence="7">
    <location>
        <begin position="466"/>
        <end position="478"/>
    </location>
</feature>
<feature type="region of interest" description="Disordered" evidence="7">
    <location>
        <begin position="446"/>
        <end position="478"/>
    </location>
</feature>
<feature type="zinc finger region" description="C3H1-type" evidence="6">
    <location>
        <begin position="254"/>
        <end position="282"/>
    </location>
</feature>
<feature type="region of interest" description="Disordered" evidence="7">
    <location>
        <begin position="1"/>
        <end position="89"/>
    </location>
</feature>
<feature type="compositionally biased region" description="Low complexity" evidence="7">
    <location>
        <begin position="8"/>
        <end position="18"/>
    </location>
</feature>
<dbReference type="InterPro" id="IPR036855">
    <property type="entry name" value="Znf_CCCH_sf"/>
</dbReference>
<feature type="region of interest" description="Disordered" evidence="7">
    <location>
        <begin position="129"/>
        <end position="155"/>
    </location>
</feature>
<protein>
    <recommendedName>
        <fullName evidence="12">Cleavage and polyadenylation specificity factor subunit 4</fullName>
    </recommendedName>
</protein>
<evidence type="ECO:0000256" key="1">
    <source>
        <dbReference type="ARBA" id="ARBA00022723"/>
    </source>
</evidence>
<accession>A0AAD8Y2X4</accession>
<dbReference type="SUPFAM" id="SSF54928">
    <property type="entry name" value="RNA-binding domain, RBD"/>
    <property type="match status" value="2"/>
</dbReference>
<keyword evidence="2 6" id="KW-0863">Zinc-finger</keyword>
<comment type="caution">
    <text evidence="10">The sequence shown here is derived from an EMBL/GenBank/DDBJ whole genome shotgun (WGS) entry which is preliminary data.</text>
</comment>
<keyword evidence="11" id="KW-1185">Reference proteome</keyword>
<keyword evidence="4 5" id="KW-0694">RNA-binding</keyword>
<dbReference type="PROSITE" id="PS50102">
    <property type="entry name" value="RRM"/>
    <property type="match status" value="1"/>
</dbReference>
<dbReference type="InterPro" id="IPR000571">
    <property type="entry name" value="Znf_CCCH"/>
</dbReference>
<feature type="compositionally biased region" description="Acidic residues" evidence="7">
    <location>
        <begin position="67"/>
        <end position="86"/>
    </location>
</feature>
<feature type="domain" description="C3H1-type" evidence="9">
    <location>
        <begin position="254"/>
        <end position="282"/>
    </location>
</feature>
<feature type="zinc finger region" description="C3H1-type" evidence="6">
    <location>
        <begin position="212"/>
        <end position="239"/>
    </location>
</feature>
<evidence type="ECO:0000256" key="5">
    <source>
        <dbReference type="PROSITE-ProRule" id="PRU00176"/>
    </source>
</evidence>
<dbReference type="InterPro" id="IPR012677">
    <property type="entry name" value="Nucleotide-bd_a/b_plait_sf"/>
</dbReference>
<keyword evidence="1 6" id="KW-0479">Metal-binding</keyword>
<evidence type="ECO:0000256" key="7">
    <source>
        <dbReference type="SAM" id="MobiDB-lite"/>
    </source>
</evidence>
<feature type="domain" description="C3H1-type" evidence="9">
    <location>
        <begin position="212"/>
        <end position="239"/>
    </location>
</feature>
<dbReference type="Gene3D" id="3.30.70.330">
    <property type="match status" value="2"/>
</dbReference>
<feature type="domain" description="RRM" evidence="8">
    <location>
        <begin position="357"/>
        <end position="434"/>
    </location>
</feature>
<reference evidence="10" key="1">
    <citation type="submission" date="2023-06" db="EMBL/GenBank/DDBJ databases">
        <title>Survivors Of The Sea: Transcriptome response of Skeletonema marinoi to long-term dormancy.</title>
        <authorList>
            <person name="Pinder M.I.M."/>
            <person name="Kourtchenko O."/>
            <person name="Robertson E.K."/>
            <person name="Larsson T."/>
            <person name="Maumus F."/>
            <person name="Osuna-Cruz C.M."/>
            <person name="Vancaester E."/>
            <person name="Stenow R."/>
            <person name="Vandepoele K."/>
            <person name="Ploug H."/>
            <person name="Bruchert V."/>
            <person name="Godhe A."/>
            <person name="Topel M."/>
        </authorList>
    </citation>
    <scope>NUCLEOTIDE SEQUENCE</scope>
    <source>
        <strain evidence="10">R05AC</strain>
    </source>
</reference>
<feature type="compositionally biased region" description="Basic and acidic residues" evidence="7">
    <location>
        <begin position="129"/>
        <end position="151"/>
    </location>
</feature>
<evidence type="ECO:0000256" key="3">
    <source>
        <dbReference type="ARBA" id="ARBA00022833"/>
    </source>
</evidence>
<name>A0AAD8Y2X4_9STRA</name>
<evidence type="ECO:0008006" key="12">
    <source>
        <dbReference type="Google" id="ProtNLM"/>
    </source>
</evidence>
<evidence type="ECO:0000256" key="4">
    <source>
        <dbReference type="ARBA" id="ARBA00022884"/>
    </source>
</evidence>
<dbReference type="GO" id="GO:0003723">
    <property type="term" value="F:RNA binding"/>
    <property type="evidence" value="ECO:0007669"/>
    <property type="project" value="UniProtKB-UniRule"/>
</dbReference>
<evidence type="ECO:0000256" key="6">
    <source>
        <dbReference type="PROSITE-ProRule" id="PRU00723"/>
    </source>
</evidence>
<dbReference type="GO" id="GO:0008270">
    <property type="term" value="F:zinc ion binding"/>
    <property type="evidence" value="ECO:0007669"/>
    <property type="project" value="UniProtKB-KW"/>
</dbReference>
<dbReference type="SMART" id="SM00360">
    <property type="entry name" value="RRM"/>
    <property type="match status" value="2"/>
</dbReference>
<dbReference type="PANTHER" id="PTHR23236">
    <property type="entry name" value="EUKARYOTIC TRANSLATION INITIATION FACTOR 4B/4H"/>
    <property type="match status" value="1"/>
</dbReference>
<evidence type="ECO:0000259" key="8">
    <source>
        <dbReference type="PROSITE" id="PS50102"/>
    </source>
</evidence>
<dbReference type="InterPro" id="IPR035979">
    <property type="entry name" value="RBD_domain_sf"/>
</dbReference>
<feature type="compositionally biased region" description="Basic and acidic residues" evidence="7">
    <location>
        <begin position="343"/>
        <end position="354"/>
    </location>
</feature>
<organism evidence="10 11">
    <name type="scientific">Skeletonema marinoi</name>
    <dbReference type="NCBI Taxonomy" id="267567"/>
    <lineage>
        <taxon>Eukaryota</taxon>
        <taxon>Sar</taxon>
        <taxon>Stramenopiles</taxon>
        <taxon>Ochrophyta</taxon>
        <taxon>Bacillariophyta</taxon>
        <taxon>Coscinodiscophyceae</taxon>
        <taxon>Thalassiosirophycidae</taxon>
        <taxon>Thalassiosirales</taxon>
        <taxon>Skeletonemataceae</taxon>
        <taxon>Skeletonema</taxon>
        <taxon>Skeletonema marinoi-dohrnii complex</taxon>
    </lineage>
</organism>
<dbReference type="SUPFAM" id="SSF90229">
    <property type="entry name" value="CCCH zinc finger"/>
    <property type="match status" value="2"/>
</dbReference>
<dbReference type="SMART" id="SM00356">
    <property type="entry name" value="ZnF_C3H1"/>
    <property type="match status" value="3"/>
</dbReference>
<dbReference type="PROSITE" id="PS50103">
    <property type="entry name" value="ZF_C3H1"/>
    <property type="match status" value="3"/>
</dbReference>
<dbReference type="EMBL" id="JATAAI010000022">
    <property type="protein sequence ID" value="KAK1738040.1"/>
    <property type="molecule type" value="Genomic_DNA"/>
</dbReference>
<evidence type="ECO:0000313" key="11">
    <source>
        <dbReference type="Proteomes" id="UP001224775"/>
    </source>
</evidence>
<evidence type="ECO:0000256" key="2">
    <source>
        <dbReference type="ARBA" id="ARBA00022771"/>
    </source>
</evidence>
<feature type="region of interest" description="Disordered" evidence="7">
    <location>
        <begin position="334"/>
        <end position="354"/>
    </location>
</feature>
<dbReference type="InterPro" id="IPR000504">
    <property type="entry name" value="RRM_dom"/>
</dbReference>
<feature type="compositionally biased region" description="Basic and acidic residues" evidence="7">
    <location>
        <begin position="446"/>
        <end position="455"/>
    </location>
</feature>
<evidence type="ECO:0000259" key="9">
    <source>
        <dbReference type="PROSITE" id="PS50103"/>
    </source>
</evidence>
<dbReference type="Pfam" id="PF00642">
    <property type="entry name" value="zf-CCCH"/>
    <property type="match status" value="2"/>
</dbReference>
<dbReference type="CDD" id="cd00590">
    <property type="entry name" value="RRM_SF"/>
    <property type="match status" value="1"/>
</dbReference>
<dbReference type="Proteomes" id="UP001224775">
    <property type="component" value="Unassembled WGS sequence"/>
</dbReference>
<evidence type="ECO:0000313" key="10">
    <source>
        <dbReference type="EMBL" id="KAK1738040.1"/>
    </source>
</evidence>
<proteinExistence type="predicted"/>
<keyword evidence="3 6" id="KW-0862">Zinc</keyword>
<feature type="domain" description="C3H1-type" evidence="9">
    <location>
        <begin position="299"/>
        <end position="327"/>
    </location>
</feature>
<dbReference type="Pfam" id="PF00076">
    <property type="entry name" value="RRM_1"/>
    <property type="match status" value="1"/>
</dbReference>
<dbReference type="Gene3D" id="4.10.1000.10">
    <property type="entry name" value="Zinc finger, CCCH-type"/>
    <property type="match status" value="2"/>
</dbReference>